<dbReference type="EMBL" id="JAAXKY010000102">
    <property type="protein sequence ID" value="NMH80468.1"/>
    <property type="molecule type" value="Genomic_DNA"/>
</dbReference>
<evidence type="ECO:0000256" key="6">
    <source>
        <dbReference type="ARBA" id="ARBA00023136"/>
    </source>
</evidence>
<feature type="transmembrane region" description="Helical" evidence="7">
    <location>
        <begin position="273"/>
        <end position="297"/>
    </location>
</feature>
<evidence type="ECO:0000256" key="1">
    <source>
        <dbReference type="ARBA" id="ARBA00004651"/>
    </source>
</evidence>
<dbReference type="PANTHER" id="PTHR23513:SF6">
    <property type="entry name" value="MAJOR FACILITATOR SUPERFAMILY ASSOCIATED DOMAIN-CONTAINING PROTEIN"/>
    <property type="match status" value="1"/>
</dbReference>
<dbReference type="Gene3D" id="1.20.1250.20">
    <property type="entry name" value="MFS general substrate transporter like domains"/>
    <property type="match status" value="1"/>
</dbReference>
<comment type="subcellular location">
    <subcellularLocation>
        <location evidence="1">Cell membrane</location>
        <topology evidence="1">Multi-pass membrane protein</topology>
    </subcellularLocation>
</comment>
<feature type="transmembrane region" description="Helical" evidence="7">
    <location>
        <begin position="12"/>
        <end position="35"/>
    </location>
</feature>
<evidence type="ECO:0000256" key="2">
    <source>
        <dbReference type="ARBA" id="ARBA00022448"/>
    </source>
</evidence>
<dbReference type="Pfam" id="PF05977">
    <property type="entry name" value="MFS_3"/>
    <property type="match status" value="1"/>
</dbReference>
<keyword evidence="4 7" id="KW-0812">Transmembrane</keyword>
<accession>A0ABX1RMI0</accession>
<keyword evidence="2" id="KW-0813">Transport</keyword>
<feature type="transmembrane region" description="Helical" evidence="7">
    <location>
        <begin position="374"/>
        <end position="393"/>
    </location>
</feature>
<gene>
    <name evidence="9" type="ORF">HF577_25705</name>
</gene>
<feature type="transmembrane region" description="Helical" evidence="7">
    <location>
        <begin position="303"/>
        <end position="323"/>
    </location>
</feature>
<dbReference type="InterPro" id="IPR036259">
    <property type="entry name" value="MFS_trans_sf"/>
</dbReference>
<organism evidence="9 10">
    <name type="scientific">Pseudonocardia xinjiangensis</name>
    <dbReference type="NCBI Taxonomy" id="75289"/>
    <lineage>
        <taxon>Bacteria</taxon>
        <taxon>Bacillati</taxon>
        <taxon>Actinomycetota</taxon>
        <taxon>Actinomycetes</taxon>
        <taxon>Pseudonocardiales</taxon>
        <taxon>Pseudonocardiaceae</taxon>
        <taxon>Pseudonocardia</taxon>
    </lineage>
</organism>
<keyword evidence="3" id="KW-1003">Cell membrane</keyword>
<evidence type="ECO:0000256" key="4">
    <source>
        <dbReference type="ARBA" id="ARBA00022692"/>
    </source>
</evidence>
<evidence type="ECO:0000256" key="5">
    <source>
        <dbReference type="ARBA" id="ARBA00022989"/>
    </source>
</evidence>
<feature type="transmembrane region" description="Helical" evidence="7">
    <location>
        <begin position="41"/>
        <end position="62"/>
    </location>
</feature>
<comment type="caution">
    <text evidence="9">The sequence shown here is derived from an EMBL/GenBank/DDBJ whole genome shotgun (WGS) entry which is preliminary data.</text>
</comment>
<feature type="domain" description="Major facilitator superfamily (MFS) profile" evidence="8">
    <location>
        <begin position="215"/>
        <end position="406"/>
    </location>
</feature>
<sequence length="406" mass="42135">MKGRLPTPYWRLWWAGAIDNVGDGAFVTAVPLLAVQLAPTPVLVAAVSAAAYLPWLIFSLPAGALVDRHDRKRLMVCSQLAQAAVVTVAAILVATGEMHVAVLAAMAFMLGACDVVFGNAAQAMLPQIVPGPLLNRANGYQNTVTNTGQQFLGPPAGSFLFAVTAAAPFALNAVSFLGSAALIATLPPGRRSAAEHAPMHTAIRDGLRWLLRHRQLRTLAVLLAVNTFCYAMGTSTLVLLATQTLHVTAGGYGVLLTAAAVGGAIGGVVSERLVAWSGTLPALLASLAANALIFVATGIAPDLVVLAVLLALGGFATTIWSVLTLSLRQQQVPDDLRGRVNSAYRMIGWGLIPLGALAGGLVAEKVGLRAPYPIAGAIRGLALLGALPVLLATMRSPARRHRRECG</sequence>
<dbReference type="InterPro" id="IPR020846">
    <property type="entry name" value="MFS_dom"/>
</dbReference>
<keyword evidence="10" id="KW-1185">Reference proteome</keyword>
<evidence type="ECO:0000259" key="8">
    <source>
        <dbReference type="PROSITE" id="PS50850"/>
    </source>
</evidence>
<keyword evidence="5 7" id="KW-1133">Transmembrane helix</keyword>
<protein>
    <submittedName>
        <fullName evidence="9">MFS transporter</fullName>
    </submittedName>
</protein>
<proteinExistence type="predicted"/>
<dbReference type="SUPFAM" id="SSF103473">
    <property type="entry name" value="MFS general substrate transporter"/>
    <property type="match status" value="1"/>
</dbReference>
<dbReference type="InterPro" id="IPR010290">
    <property type="entry name" value="TM_effector"/>
</dbReference>
<evidence type="ECO:0000313" key="9">
    <source>
        <dbReference type="EMBL" id="NMH80468.1"/>
    </source>
</evidence>
<dbReference type="PROSITE" id="PS50850">
    <property type="entry name" value="MFS"/>
    <property type="match status" value="1"/>
</dbReference>
<feature type="transmembrane region" description="Helical" evidence="7">
    <location>
        <begin position="218"/>
        <end position="241"/>
    </location>
</feature>
<feature type="transmembrane region" description="Helical" evidence="7">
    <location>
        <begin position="247"/>
        <end position="266"/>
    </location>
</feature>
<evidence type="ECO:0000256" key="7">
    <source>
        <dbReference type="SAM" id="Phobius"/>
    </source>
</evidence>
<reference evidence="9 10" key="1">
    <citation type="submission" date="2020-04" db="EMBL/GenBank/DDBJ databases">
        <authorList>
            <person name="Klaysubun C."/>
            <person name="Duangmal K."/>
            <person name="Lipun K."/>
        </authorList>
    </citation>
    <scope>NUCLEOTIDE SEQUENCE [LARGE SCALE GENOMIC DNA]</scope>
    <source>
        <strain evidence="9 10">JCM 11839</strain>
    </source>
</reference>
<keyword evidence="6 7" id="KW-0472">Membrane</keyword>
<evidence type="ECO:0000256" key="3">
    <source>
        <dbReference type="ARBA" id="ARBA00022475"/>
    </source>
</evidence>
<dbReference type="PANTHER" id="PTHR23513">
    <property type="entry name" value="INTEGRAL MEMBRANE EFFLUX PROTEIN-RELATED"/>
    <property type="match status" value="1"/>
</dbReference>
<dbReference type="CDD" id="cd06173">
    <property type="entry name" value="MFS_MefA_like"/>
    <property type="match status" value="1"/>
</dbReference>
<dbReference type="Proteomes" id="UP001296706">
    <property type="component" value="Unassembled WGS sequence"/>
</dbReference>
<evidence type="ECO:0000313" key="10">
    <source>
        <dbReference type="Proteomes" id="UP001296706"/>
    </source>
</evidence>
<feature type="transmembrane region" description="Helical" evidence="7">
    <location>
        <begin position="343"/>
        <end position="362"/>
    </location>
</feature>
<name>A0ABX1RMI0_9PSEU</name>